<dbReference type="AlphaFoldDB" id="A0A845SMI1"/>
<evidence type="ECO:0000256" key="4">
    <source>
        <dbReference type="ARBA" id="ARBA00022692"/>
    </source>
</evidence>
<dbReference type="SUPFAM" id="SSF50182">
    <property type="entry name" value="Sm-like ribonucleoproteins"/>
    <property type="match status" value="1"/>
</dbReference>
<organism evidence="11 12">
    <name type="scientific">Acerihabitans arboris</name>
    <dbReference type="NCBI Taxonomy" id="2691583"/>
    <lineage>
        <taxon>Bacteria</taxon>
        <taxon>Pseudomonadati</taxon>
        <taxon>Pseudomonadota</taxon>
        <taxon>Gammaproteobacteria</taxon>
        <taxon>Enterobacterales</taxon>
        <taxon>Pectobacteriaceae</taxon>
        <taxon>Acerihabitans</taxon>
    </lineage>
</organism>
<dbReference type="InterPro" id="IPR006686">
    <property type="entry name" value="MscS_channel_CS"/>
</dbReference>
<evidence type="ECO:0000256" key="1">
    <source>
        <dbReference type="ARBA" id="ARBA00004651"/>
    </source>
</evidence>
<dbReference type="Gene3D" id="2.30.30.60">
    <property type="match status" value="1"/>
</dbReference>
<evidence type="ECO:0000313" key="12">
    <source>
        <dbReference type="Proteomes" id="UP000461443"/>
    </source>
</evidence>
<dbReference type="InterPro" id="IPR006685">
    <property type="entry name" value="MscS_channel_2nd"/>
</dbReference>
<feature type="transmembrane region" description="Helical" evidence="7">
    <location>
        <begin position="97"/>
        <end position="125"/>
    </location>
</feature>
<dbReference type="PROSITE" id="PS01246">
    <property type="entry name" value="UPF0003"/>
    <property type="match status" value="1"/>
</dbReference>
<keyword evidence="7" id="KW-0407">Ion channel</keyword>
<dbReference type="InterPro" id="IPR011014">
    <property type="entry name" value="MscS_channel_TM-2"/>
</dbReference>
<feature type="domain" description="Mechanosensitive ion channel MscS" evidence="8">
    <location>
        <begin position="114"/>
        <end position="180"/>
    </location>
</feature>
<dbReference type="RefSeq" id="WP_162366898.1">
    <property type="nucleotide sequence ID" value="NZ_WUBS01000011.1"/>
</dbReference>
<dbReference type="InterPro" id="IPR011066">
    <property type="entry name" value="MscS_channel_C_sf"/>
</dbReference>
<keyword evidence="5 7" id="KW-1133">Transmembrane helix</keyword>
<dbReference type="InterPro" id="IPR008910">
    <property type="entry name" value="MSC_TM_helix"/>
</dbReference>
<feature type="domain" description="Mechanosensitive ion channel transmembrane helices 2/3" evidence="10">
    <location>
        <begin position="72"/>
        <end position="112"/>
    </location>
</feature>
<gene>
    <name evidence="11" type="primary">mscS</name>
    <name evidence="11" type="ORF">GRH90_15660</name>
</gene>
<dbReference type="SUPFAM" id="SSF82861">
    <property type="entry name" value="Mechanosensitive channel protein MscS (YggB), transmembrane region"/>
    <property type="match status" value="1"/>
</dbReference>
<dbReference type="Gene3D" id="1.10.287.1260">
    <property type="match status" value="1"/>
</dbReference>
<keyword evidence="7" id="KW-0406">Ion transport</keyword>
<dbReference type="InterPro" id="IPR049142">
    <property type="entry name" value="MS_channel_1st"/>
</dbReference>
<sequence length="302" mass="32616">MEDLNVVDKINDAGSWLANNQQLLIHYAVNMVAAIIILIVGMLIAGVISRTLNKVMKARHIDITVADFLSAIVRYGIVIFTIIAALGRIGVQTASVIAVIGAAGLAIGLALQGSLSNFAAGVLLVTFRHFRAGEYVDFAGTAGTVLVVQIFSTTLRTFDGKMIVVPNSKILSGNITNFSREPNRLIDLIISVSYDADIEQVKTLLTDIIAADSRVLQDKGITVRLNALGASSMDFMVRAWVPRDTLQNATFDLLESFKRVLDEHGIGIPYPQMDVHMYRTAKPKACPADDADKKPLAAPAPQ</sequence>
<evidence type="ECO:0000256" key="3">
    <source>
        <dbReference type="ARBA" id="ARBA00022475"/>
    </source>
</evidence>
<dbReference type="Pfam" id="PF21088">
    <property type="entry name" value="MS_channel_1st"/>
    <property type="match status" value="1"/>
</dbReference>
<accession>A0A845SMI1</accession>
<dbReference type="PANTHER" id="PTHR30221">
    <property type="entry name" value="SMALL-CONDUCTANCE MECHANOSENSITIVE CHANNEL"/>
    <property type="match status" value="1"/>
</dbReference>
<comment type="subunit">
    <text evidence="7">Homoheptamer.</text>
</comment>
<proteinExistence type="inferred from homology"/>
<dbReference type="InterPro" id="IPR049278">
    <property type="entry name" value="MS_channel_C"/>
</dbReference>
<dbReference type="Pfam" id="PF21082">
    <property type="entry name" value="MS_channel_3rd"/>
    <property type="match status" value="1"/>
</dbReference>
<keyword evidence="4 7" id="KW-0812">Transmembrane</keyword>
<keyword evidence="12" id="KW-1185">Reference proteome</keyword>
<evidence type="ECO:0000259" key="8">
    <source>
        <dbReference type="Pfam" id="PF00924"/>
    </source>
</evidence>
<keyword evidence="3" id="KW-1003">Cell membrane</keyword>
<evidence type="ECO:0000259" key="10">
    <source>
        <dbReference type="Pfam" id="PF21088"/>
    </source>
</evidence>
<dbReference type="SUPFAM" id="SSF82689">
    <property type="entry name" value="Mechanosensitive channel protein MscS (YggB), C-terminal domain"/>
    <property type="match status" value="1"/>
</dbReference>
<feature type="transmembrane region" description="Helical" evidence="7">
    <location>
        <begin position="68"/>
        <end position="91"/>
    </location>
</feature>
<comment type="similarity">
    <text evidence="2 7">Belongs to the MscS (TC 1.A.23) family.</text>
</comment>
<dbReference type="PANTHER" id="PTHR30221:SF1">
    <property type="entry name" value="SMALL-CONDUCTANCE MECHANOSENSITIVE CHANNEL"/>
    <property type="match status" value="1"/>
</dbReference>
<protein>
    <recommendedName>
        <fullName evidence="7">Small-conductance mechanosensitive channel</fullName>
    </recommendedName>
</protein>
<reference evidence="11 12" key="2">
    <citation type="submission" date="2020-02" db="EMBL/GenBank/DDBJ databases">
        <title>The new genus of Enterobacteriales.</title>
        <authorList>
            <person name="Kim I.S."/>
        </authorList>
    </citation>
    <scope>NUCLEOTIDE SEQUENCE [LARGE SCALE GENOMIC DNA]</scope>
    <source>
        <strain evidence="11 12">SAP-6</strain>
    </source>
</reference>
<keyword evidence="6 7" id="KW-0472">Membrane</keyword>
<name>A0A845SMI1_9GAMM</name>
<evidence type="ECO:0000259" key="9">
    <source>
        <dbReference type="Pfam" id="PF21082"/>
    </source>
</evidence>
<dbReference type="EMBL" id="WUBS01000011">
    <property type="protein sequence ID" value="NDL64176.1"/>
    <property type="molecule type" value="Genomic_DNA"/>
</dbReference>
<comment type="caution">
    <text evidence="11">The sequence shown here is derived from an EMBL/GenBank/DDBJ whole genome shotgun (WGS) entry which is preliminary data.</text>
</comment>
<dbReference type="InterPro" id="IPR045275">
    <property type="entry name" value="MscS_archaea/bacteria_type"/>
</dbReference>
<reference evidence="11 12" key="1">
    <citation type="submission" date="2019-12" db="EMBL/GenBank/DDBJ databases">
        <authorList>
            <person name="Lee S.D."/>
        </authorList>
    </citation>
    <scope>NUCLEOTIDE SEQUENCE [LARGE SCALE GENOMIC DNA]</scope>
    <source>
        <strain evidence="11 12">SAP-6</strain>
    </source>
</reference>
<keyword evidence="7" id="KW-0997">Cell inner membrane</keyword>
<evidence type="ECO:0000313" key="11">
    <source>
        <dbReference type="EMBL" id="NDL64176.1"/>
    </source>
</evidence>
<keyword evidence="7" id="KW-0813">Transport</keyword>
<dbReference type="Gene3D" id="3.30.70.100">
    <property type="match status" value="1"/>
</dbReference>
<evidence type="ECO:0000256" key="7">
    <source>
        <dbReference type="RuleBase" id="RU369025"/>
    </source>
</evidence>
<feature type="domain" description="Mechanosensitive ion channel MscS C-terminal" evidence="9">
    <location>
        <begin position="187"/>
        <end position="268"/>
    </location>
</feature>
<comment type="subcellular location">
    <subcellularLocation>
        <location evidence="7">Cell inner membrane</location>
        <topology evidence="7">Multi-pass membrane protein</topology>
    </subcellularLocation>
    <subcellularLocation>
        <location evidence="1">Cell membrane</location>
        <topology evidence="1">Multi-pass membrane protein</topology>
    </subcellularLocation>
</comment>
<evidence type="ECO:0000256" key="5">
    <source>
        <dbReference type="ARBA" id="ARBA00022989"/>
    </source>
</evidence>
<feature type="transmembrane region" description="Helical" evidence="7">
    <location>
        <begin position="24"/>
        <end position="48"/>
    </location>
</feature>
<dbReference type="Pfam" id="PF00924">
    <property type="entry name" value="MS_channel_2nd"/>
    <property type="match status" value="1"/>
</dbReference>
<comment type="function">
    <text evidence="7">Mechanosensitive channel that participates in the regulation of osmotic pressure changes within the cell, opening in response to stretch forces in the membrane lipid bilayer, without the need for other proteins. Contributes to normal resistance to hypoosmotic shock. Forms an ion channel of 1.0 nanosiemens conductance with a slight preference for anions.</text>
</comment>
<comment type="caution">
    <text evidence="7">Lacks conserved residue(s) required for the propagation of feature annotation.</text>
</comment>
<dbReference type="GO" id="GO:0008381">
    <property type="term" value="F:mechanosensitive monoatomic ion channel activity"/>
    <property type="evidence" value="ECO:0007669"/>
    <property type="project" value="InterPro"/>
</dbReference>
<dbReference type="Pfam" id="PF05552">
    <property type="entry name" value="MS_channel_1st_1"/>
    <property type="match status" value="1"/>
</dbReference>
<dbReference type="InterPro" id="IPR023408">
    <property type="entry name" value="MscS_beta-dom_sf"/>
</dbReference>
<dbReference type="InterPro" id="IPR010920">
    <property type="entry name" value="LSM_dom_sf"/>
</dbReference>
<dbReference type="GO" id="GO:0005886">
    <property type="term" value="C:plasma membrane"/>
    <property type="evidence" value="ECO:0007669"/>
    <property type="project" value="UniProtKB-SubCell"/>
</dbReference>
<dbReference type="NCBIfam" id="NF007662">
    <property type="entry name" value="PRK10334.1"/>
    <property type="match status" value="1"/>
</dbReference>
<evidence type="ECO:0000256" key="6">
    <source>
        <dbReference type="ARBA" id="ARBA00023136"/>
    </source>
</evidence>
<dbReference type="Proteomes" id="UP000461443">
    <property type="component" value="Unassembled WGS sequence"/>
</dbReference>
<evidence type="ECO:0000256" key="2">
    <source>
        <dbReference type="ARBA" id="ARBA00008017"/>
    </source>
</evidence>